<dbReference type="PATRIC" id="fig|1218565.3.peg.2735"/>
<dbReference type="EMBL" id="ANIK01000056">
    <property type="protein sequence ID" value="EMJ94131.1"/>
    <property type="molecule type" value="Genomic_DNA"/>
</dbReference>
<organism evidence="1 2">
    <name type="scientific">Leptospira alstonii serovar Sichuan str. 79601</name>
    <dbReference type="NCBI Taxonomy" id="1218565"/>
    <lineage>
        <taxon>Bacteria</taxon>
        <taxon>Pseudomonadati</taxon>
        <taxon>Spirochaetota</taxon>
        <taxon>Spirochaetia</taxon>
        <taxon>Leptospirales</taxon>
        <taxon>Leptospiraceae</taxon>
        <taxon>Leptospira</taxon>
    </lineage>
</organism>
<accession>M6CUF4</accession>
<evidence type="ECO:0000313" key="2">
    <source>
        <dbReference type="Proteomes" id="UP000011988"/>
    </source>
</evidence>
<comment type="caution">
    <text evidence="1">The sequence shown here is derived from an EMBL/GenBank/DDBJ whole genome shotgun (WGS) entry which is preliminary data.</text>
</comment>
<evidence type="ECO:0000313" key="1">
    <source>
        <dbReference type="EMBL" id="EMJ94131.1"/>
    </source>
</evidence>
<gene>
    <name evidence="1" type="ORF">LEP1GSC194_0216</name>
</gene>
<proteinExistence type="predicted"/>
<sequence>MLSQYKFLPLFSPFETQKRNKEKLKGRLRFFVNKSTLSEISSGILLRGIFIFLKK</sequence>
<name>M6CUF4_9LEPT</name>
<protein>
    <submittedName>
        <fullName evidence="1">Uncharacterized protein</fullName>
    </submittedName>
</protein>
<dbReference type="Proteomes" id="UP000011988">
    <property type="component" value="Unassembled WGS sequence"/>
</dbReference>
<dbReference type="AlphaFoldDB" id="M6CUF4"/>
<reference evidence="1 2" key="1">
    <citation type="submission" date="2013-01" db="EMBL/GenBank/DDBJ databases">
        <authorList>
            <person name="Harkins D.M."/>
            <person name="Durkin A.S."/>
            <person name="Brinkac L.M."/>
            <person name="Haft D.H."/>
            <person name="Selengut J.D."/>
            <person name="Sanka R."/>
            <person name="DePew J."/>
            <person name="Purushe J."/>
            <person name="Galloway R.L."/>
            <person name="Vinetz J.M."/>
            <person name="Sutton G.G."/>
            <person name="Nierman W.C."/>
            <person name="Fouts D.E."/>
        </authorList>
    </citation>
    <scope>NUCLEOTIDE SEQUENCE [LARGE SCALE GENOMIC DNA]</scope>
    <source>
        <strain evidence="1 2">79601</strain>
    </source>
</reference>